<feature type="compositionally biased region" description="Polar residues" evidence="1">
    <location>
        <begin position="77"/>
        <end position="89"/>
    </location>
</feature>
<reference evidence="2 3" key="1">
    <citation type="submission" date="2019-09" db="EMBL/GenBank/DDBJ databases">
        <authorList>
            <person name="Brejova B."/>
        </authorList>
    </citation>
    <scope>NUCLEOTIDE SEQUENCE [LARGE SCALE GENOMIC DNA]</scope>
</reference>
<dbReference type="Proteomes" id="UP000398389">
    <property type="component" value="Unassembled WGS sequence"/>
</dbReference>
<organism evidence="2 3">
    <name type="scientific">Magnusiomyces paraingens</name>
    <dbReference type="NCBI Taxonomy" id="2606893"/>
    <lineage>
        <taxon>Eukaryota</taxon>
        <taxon>Fungi</taxon>
        <taxon>Dikarya</taxon>
        <taxon>Ascomycota</taxon>
        <taxon>Saccharomycotina</taxon>
        <taxon>Dipodascomycetes</taxon>
        <taxon>Dipodascales</taxon>
        <taxon>Dipodascaceae</taxon>
        <taxon>Magnusiomyces</taxon>
    </lineage>
</organism>
<dbReference type="OrthoDB" id="2669721at2759"/>
<dbReference type="EMBL" id="CABVLU010000005">
    <property type="protein sequence ID" value="VVT58608.1"/>
    <property type="molecule type" value="Genomic_DNA"/>
</dbReference>
<dbReference type="RefSeq" id="XP_031856896.1">
    <property type="nucleotide sequence ID" value="XM_032001005.1"/>
</dbReference>
<evidence type="ECO:0000256" key="1">
    <source>
        <dbReference type="SAM" id="MobiDB-lite"/>
    </source>
</evidence>
<evidence type="ECO:0000313" key="2">
    <source>
        <dbReference type="EMBL" id="VVT58608.1"/>
    </source>
</evidence>
<sequence>MNSLTYCESSLPKDSNKWQSEDDEGNQKQNARHPLPQKVLKQCQEPIPSPTNFRAIRISELCLPMNNPSPEPPTYHNHPQTNSTKKTSLTNPFKTISQTQYRGDIIMDSCKEVFIALVKNDHAFFSKQCLEVHCDGAQVISKHQDVGHYRDAYQGFKNFLKNLEKGNLIENYSVQTAFCSKGCMAFTGPYSHLKECTLCQIPKDPNCCYYYFKPELRIRELFKDRVFAKIMRFLPAYSQDSKIRDVFDGQLFKSLFKHQIKIKNSQTGRYESKEGAPHYFEKSKDSLQLVLSCHSSVCTSSHGTFVLYSAVIHNLPVGTRLNPFFVIPLMSVPHSSKQTSESFLQPMMDDFKRWAQDGVQVYDGYTKTEIQVRCIVPFFCGNPLSGFAPQVMPCNFCKVQCGPEGLTTTSRDFGLGKDKKWLKNAKEQEIGFISPIHNLFSTILPYCLPIDDIFFFENIFKKMFSLFLDPSYGSSSTLLDDSNKRILEKIILRAQFQLPLESFMKGNLKDMNIAMFRDLLDLFPILFMEFENMTEICTTFLLLSIVCKALMGEEIEQKYLSVYHKMICAGLALFEKYVLPGHPAPKTVADIHFHMLYHLVDIIEQSGPIRSFGLAHQTPNENSNFQQDIAYHLLSKFPQENTPMGSVYFSHPFETSTRGSSVSQGILKAVVKFIIHTDRGTKVQDIEAGAVTRNFSVLEFGSGREPITAGSVLCLPRVAASPLTFLHSEAFVECTYNDTTYYLAVGRRVISTKLEPISLATSAFKFPRELKKRNACEVTKEQEHIACLGNEYDQVTAGFYYYGSELPVDKKLVAYSLKRITHQVVPIKGVRHGSQGIRTYLMDSNVAFTLGNSKYSNETVVTVFLKEEEYNANIGKIKRRNDA</sequence>
<feature type="region of interest" description="Disordered" evidence="1">
    <location>
        <begin position="65"/>
        <end position="89"/>
    </location>
</feature>
<keyword evidence="3" id="KW-1185">Reference proteome</keyword>
<protein>
    <submittedName>
        <fullName evidence="2">Uncharacterized protein</fullName>
    </submittedName>
</protein>
<feature type="region of interest" description="Disordered" evidence="1">
    <location>
        <begin position="1"/>
        <end position="33"/>
    </location>
</feature>
<gene>
    <name evidence="2" type="ORF">SAPINGB_P006294</name>
</gene>
<accession>A0A5E8C9D4</accession>
<name>A0A5E8C9D4_9ASCO</name>
<evidence type="ECO:0000313" key="3">
    <source>
        <dbReference type="Proteomes" id="UP000398389"/>
    </source>
</evidence>
<dbReference type="AlphaFoldDB" id="A0A5E8C9D4"/>
<dbReference type="GeneID" id="43585105"/>
<proteinExistence type="predicted"/>